<evidence type="ECO:0000313" key="1">
    <source>
        <dbReference type="EMBL" id="KRZ99069.1"/>
    </source>
</evidence>
<organism evidence="1 2">
    <name type="scientific">Debaryomyces fabryi</name>
    <dbReference type="NCBI Taxonomy" id="58627"/>
    <lineage>
        <taxon>Eukaryota</taxon>
        <taxon>Fungi</taxon>
        <taxon>Dikarya</taxon>
        <taxon>Ascomycota</taxon>
        <taxon>Saccharomycotina</taxon>
        <taxon>Pichiomycetes</taxon>
        <taxon>Debaryomycetaceae</taxon>
        <taxon>Debaryomyces</taxon>
    </lineage>
</organism>
<gene>
    <name evidence="1" type="ORF">AC631_05171</name>
</gene>
<dbReference type="EMBL" id="LMYN01000177">
    <property type="protein sequence ID" value="KRZ99069.1"/>
    <property type="molecule type" value="Genomic_DNA"/>
</dbReference>
<comment type="caution">
    <text evidence="1">The sequence shown here is derived from an EMBL/GenBank/DDBJ whole genome shotgun (WGS) entry which is preliminary data.</text>
</comment>
<name>A0A0V1PS54_9ASCO</name>
<accession>A0A0V1PS54</accession>
<dbReference type="InterPro" id="IPR018858">
    <property type="entry name" value="DUF2458"/>
</dbReference>
<dbReference type="OrthoDB" id="4084221at2759"/>
<dbReference type="AlphaFoldDB" id="A0A0V1PS54"/>
<proteinExistence type="predicted"/>
<dbReference type="Proteomes" id="UP000054251">
    <property type="component" value="Unassembled WGS sequence"/>
</dbReference>
<dbReference type="Pfam" id="PF10454">
    <property type="entry name" value="DUF2458"/>
    <property type="match status" value="1"/>
</dbReference>
<sequence>MTDDKIKFAVHNCIKTYELTSKSKRFSKLTFENESKITKSIESKHKEKVLDILSKRDHYIGKLNKLLNDSIPDEVDHNKKDQVRAVVEGPDPKYITNRYHAKQYIVNNILPNKNKLQTIEQLIFKHFKLQDSYKESRETILKDHQDSIKNLRPNTKLSKLSNLNEQIKDHSVNNEKIKLNNELEALDDKIIFNSKQYSIETFETLQSLKVPYFYIDELFKYPQLADDRIYVLDLLVKLITKDSINK</sequence>
<evidence type="ECO:0000313" key="2">
    <source>
        <dbReference type="Proteomes" id="UP000054251"/>
    </source>
</evidence>
<keyword evidence="2" id="KW-1185">Reference proteome</keyword>
<protein>
    <submittedName>
        <fullName evidence="1">Uncharacterized protein</fullName>
    </submittedName>
</protein>
<dbReference type="RefSeq" id="XP_015465172.1">
    <property type="nucleotide sequence ID" value="XM_015614000.1"/>
</dbReference>
<dbReference type="GeneID" id="26842180"/>
<reference evidence="1 2" key="1">
    <citation type="submission" date="2015-11" db="EMBL/GenBank/DDBJ databases">
        <title>The genome of Debaryomyces fabryi.</title>
        <authorList>
            <person name="Tafer H."/>
            <person name="Lopandic K."/>
        </authorList>
    </citation>
    <scope>NUCLEOTIDE SEQUENCE [LARGE SCALE GENOMIC DNA]</scope>
    <source>
        <strain evidence="1 2">CBS 789</strain>
    </source>
</reference>